<feature type="domain" description="CAAX prenyl protease 2/Lysostaphin resistance protein A-like" evidence="2">
    <location>
        <begin position="208"/>
        <end position="294"/>
    </location>
</feature>
<accession>A0A7I8KDX2</accession>
<organism evidence="3 4">
    <name type="scientific">Spirodela intermedia</name>
    <name type="common">Intermediate duckweed</name>
    <dbReference type="NCBI Taxonomy" id="51605"/>
    <lineage>
        <taxon>Eukaryota</taxon>
        <taxon>Viridiplantae</taxon>
        <taxon>Streptophyta</taxon>
        <taxon>Embryophyta</taxon>
        <taxon>Tracheophyta</taxon>
        <taxon>Spermatophyta</taxon>
        <taxon>Magnoliopsida</taxon>
        <taxon>Liliopsida</taxon>
        <taxon>Araceae</taxon>
        <taxon>Lemnoideae</taxon>
        <taxon>Spirodela</taxon>
    </lineage>
</organism>
<sequence>MIFCAGLSSLHRQQRQQAYPPGEKMVTLSDSTVYPAKIAHLISLQSRSEAKCKVFASRSSRKKMTKDYKGSKNGDSKDRGEFSEAFLQEDESRSKIDSESFDAILDPKSSISNPSRNAVLQACIITSALMLALGAFIRQVSHIAFTEGWVKSDSEEVSFHFQIWHLELIALLVVLVSASRYILLKTWPSFAESSEAANEQALSNLKPVDYLVVACLPGISEELLFRGGLLPLFGLNWTGALVVGAIFGCLHLGGDRRYSFAAWATFVGFVYGMAAVASSSIMVPMASHCLNNLVGGFLWYFSSSSERSKSLPD</sequence>
<dbReference type="Proteomes" id="UP000663760">
    <property type="component" value="Chromosome 5"/>
</dbReference>
<dbReference type="PANTHER" id="PTHR43592:SF7">
    <property type="entry name" value="CAAX AMINO TERMINAL PROTEASE FAMILY PROTEIN"/>
    <property type="match status" value="1"/>
</dbReference>
<dbReference type="AlphaFoldDB" id="A0A7I8KDX2"/>
<dbReference type="GO" id="GO:0004175">
    <property type="term" value="F:endopeptidase activity"/>
    <property type="evidence" value="ECO:0007669"/>
    <property type="project" value="UniProtKB-ARBA"/>
</dbReference>
<dbReference type="PANTHER" id="PTHR43592">
    <property type="entry name" value="CAAX AMINO TERMINAL PROTEASE"/>
    <property type="match status" value="1"/>
</dbReference>
<dbReference type="Pfam" id="PF02517">
    <property type="entry name" value="Rce1-like"/>
    <property type="match status" value="1"/>
</dbReference>
<proteinExistence type="predicted"/>
<gene>
    <name evidence="3" type="ORF">SI8410_05006633</name>
</gene>
<evidence type="ECO:0000256" key="1">
    <source>
        <dbReference type="SAM" id="Phobius"/>
    </source>
</evidence>
<feature type="transmembrane region" description="Helical" evidence="1">
    <location>
        <begin position="118"/>
        <end position="141"/>
    </location>
</feature>
<evidence type="ECO:0000259" key="2">
    <source>
        <dbReference type="Pfam" id="PF02517"/>
    </source>
</evidence>
<keyword evidence="1" id="KW-0472">Membrane</keyword>
<keyword evidence="1" id="KW-0812">Transmembrane</keyword>
<evidence type="ECO:0000313" key="3">
    <source>
        <dbReference type="EMBL" id="CAA7395970.1"/>
    </source>
</evidence>
<dbReference type="EMBL" id="LR746268">
    <property type="protein sequence ID" value="CAA7395970.1"/>
    <property type="molecule type" value="Genomic_DNA"/>
</dbReference>
<dbReference type="OrthoDB" id="2017864at2759"/>
<feature type="transmembrane region" description="Helical" evidence="1">
    <location>
        <begin position="161"/>
        <end position="183"/>
    </location>
</feature>
<feature type="transmembrane region" description="Helical" evidence="1">
    <location>
        <begin position="260"/>
        <end position="283"/>
    </location>
</feature>
<feature type="transmembrane region" description="Helical" evidence="1">
    <location>
        <begin position="229"/>
        <end position="254"/>
    </location>
</feature>
<dbReference type="GO" id="GO:0080120">
    <property type="term" value="P:CAAX-box protein maturation"/>
    <property type="evidence" value="ECO:0007669"/>
    <property type="project" value="UniProtKB-ARBA"/>
</dbReference>
<keyword evidence="4" id="KW-1185">Reference proteome</keyword>
<reference evidence="3" key="1">
    <citation type="submission" date="2020-02" db="EMBL/GenBank/DDBJ databases">
        <authorList>
            <person name="Scholz U."/>
            <person name="Mascher M."/>
            <person name="Fiebig A."/>
        </authorList>
    </citation>
    <scope>NUCLEOTIDE SEQUENCE</scope>
</reference>
<protein>
    <recommendedName>
        <fullName evidence="2">CAAX prenyl protease 2/Lysostaphin resistance protein A-like domain-containing protein</fullName>
    </recommendedName>
</protein>
<evidence type="ECO:0000313" key="4">
    <source>
        <dbReference type="Proteomes" id="UP000663760"/>
    </source>
</evidence>
<dbReference type="InterPro" id="IPR003675">
    <property type="entry name" value="Rce1/LyrA-like_dom"/>
</dbReference>
<keyword evidence="1" id="KW-1133">Transmembrane helix</keyword>
<name>A0A7I8KDX2_SPIIN</name>